<dbReference type="InterPro" id="IPR013968">
    <property type="entry name" value="PKS_KR"/>
</dbReference>
<dbReference type="InterPro" id="IPR036736">
    <property type="entry name" value="ACP-like_sf"/>
</dbReference>
<dbReference type="Gene3D" id="3.10.129.110">
    <property type="entry name" value="Polyketide synthase dehydratase"/>
    <property type="match status" value="1"/>
</dbReference>
<dbReference type="SUPFAM" id="SSF51735">
    <property type="entry name" value="NAD(P)-binding Rossmann-fold domains"/>
    <property type="match status" value="2"/>
</dbReference>
<dbReference type="Gene3D" id="3.40.366.10">
    <property type="entry name" value="Malonyl-Coenzyme A Acyl Carrier Protein, domain 2"/>
    <property type="match status" value="1"/>
</dbReference>
<dbReference type="InterPro" id="IPR049552">
    <property type="entry name" value="PKS_DH_N"/>
</dbReference>
<dbReference type="PANTHER" id="PTHR43775">
    <property type="entry name" value="FATTY ACID SYNTHASE"/>
    <property type="match status" value="1"/>
</dbReference>
<dbReference type="InterPro" id="IPR049551">
    <property type="entry name" value="PKS_DH_C"/>
</dbReference>
<dbReference type="InterPro" id="IPR042104">
    <property type="entry name" value="PKS_dehydratase_sf"/>
</dbReference>
<dbReference type="SUPFAM" id="SSF55048">
    <property type="entry name" value="Probable ACP-binding domain of malonyl-CoA ACP transacylase"/>
    <property type="match status" value="1"/>
</dbReference>
<keyword evidence="2" id="KW-0597">Phosphoprotein</keyword>
<dbReference type="PROSITE" id="PS52019">
    <property type="entry name" value="PKS_MFAS_DH"/>
    <property type="match status" value="1"/>
</dbReference>
<accession>A0ABN1C228</accession>
<evidence type="ECO:0000259" key="6">
    <source>
        <dbReference type="PROSITE" id="PS52019"/>
    </source>
</evidence>
<evidence type="ECO:0000313" key="8">
    <source>
        <dbReference type="Proteomes" id="UP001500729"/>
    </source>
</evidence>
<sequence>MTTTPTGRNSATAFPPDVQHKLQMQGIFLGSPGDGLRSCLMFPGHGAQYPRMLDGLAERYPVVDDAFRRVDATYGELTGRSLTGLVFSDDAASELEDPEVMQPSIFAASIALHRLVVELGAEPEVLVGHSLGEISALVAAGSLSLEEGVVAVHGRGVAVKAIEPEDRGGMLSVQTDDDQARHRLERLLVIAGTGDLRVTRSLVNSPAQTVLSGHGGALDEFAARCREAGLETTRLPVSHGFHSELLAPAVPVLEKTLASLNWRLPQVPVLSTVFGDYYGEDDVARIPALLARQLVTPFSFQDMVTRIHDRGVRAFVEVGPKPILSGLVQRILDGRDAVSVPTNVHSVGAVESVRRFITFAQVHGLWQGQRAEVSESAQRVDVAEPANAGPTSEAVTVDADALLKVVARHTGYPAALLGVGKRMAGDLGFSSRVRADIVRALGEHLGVGVDACTVEGDITLGDLFDQVAALPTATAPVEDTVEEAAPAGAAPVAGRDVSEVSGVVLETAQAKTGYPLELLELDLELEADLGVDSVKQVEVLTAVRGHFGISADVEVDLSEVNTLRKVIDFIAVADLPAAGGASSEVVPVGRDVSEVSGVVLETAQAKTGYPLELLELDLELEADLGVDSVKQVEVLTAVRGHFGISADVEVDLSEVNTLRKVIDFIAVADLPESGGTPSAVSEEVPTRPAYTPVLERELETVTHRYLPVAVERPPAASAEPDFSLSGKGVVVIADRSGQVCRELLPRLTDAGARTRVISSAGAGIDGATEVDLSDPQRLEAALAAARDELEQVQVVINLYQLAGASEGESTLDAPVESWTREVDTRMAVELLTAKACYPGLAAAGSDGGYFAATAVGGCFGLESASALDPLGGLTSGFVKSLALELPEMKAKVVDFTEQEPQAVAHALFDEIVTTTEPNVEVAYTDGTRKIVLVMPQELEHNDLQEPLRLDSDDVVVVSGGSRGITYECAKELVAAYGATVVILGRTPMPGGDEEWLGLDDDELSSYRADYMRRAKKENPSLTPAEVNAEFGRLLNRRSLYQNLVALRAYNPQVSYEECDVADAGQVAEAMERIRLRHGRITGVLHGAGLQSLRTADKKDLEHSLDLVRIKVNGAYNLWRAVSADEPRFVALVGSILGRIGMDGQVDYTAAADVMPKMSAQMARILPGSRMFTIAWTAWVGTGMATDDSVRKVQEGQRGMSFVGIEEGVQTLVRELSYGGFDPETFISGDIGTNSWGGMDAALDEEKARIATPVGPTGHVADRLNHPLLDEVHHRGDSSVHAAKRLRGDVDLYLEDHAVRGAGTFPAVFHVEAHAEASGLAVPGGSLVAAEDVELLRFVKDNPKFPLTLSVRAEVSDDGGDRTQVSAEIRSDLVGPGGRVLEADRLHSRGRYWFAEQAPAAGEPAVSVPELLADGREMDLESFYERTSRHLLFGPTFRHVRSVRSTGDSSVVGEIVVPHNRGLFSFGTSPRFSAMPTVIDNAWRAPLMWIYEETGRFCVPVSIGTMRFHRSPLPTERVYAFSRVTRMETSAEVPIHVDTQIIDDAGRLLCDITDLVLTKVAEDAVEPRR</sequence>
<dbReference type="SUPFAM" id="SSF52151">
    <property type="entry name" value="FabD/lysophospholipase-like"/>
    <property type="match status" value="1"/>
</dbReference>
<dbReference type="InterPro" id="IPR057326">
    <property type="entry name" value="KR_dom"/>
</dbReference>
<dbReference type="RefSeq" id="WP_011874360.1">
    <property type="nucleotide sequence ID" value="NZ_BAAAGS010000003.1"/>
</dbReference>
<dbReference type="InterPro" id="IPR016036">
    <property type="entry name" value="Malonyl_transacylase_ACP-bd"/>
</dbReference>
<dbReference type="Pfam" id="PF21089">
    <property type="entry name" value="PKS_DH_N"/>
    <property type="match status" value="1"/>
</dbReference>
<feature type="domain" description="Carrier" evidence="5">
    <location>
        <begin position="495"/>
        <end position="574"/>
    </location>
</feature>
<dbReference type="InterPro" id="IPR049900">
    <property type="entry name" value="PKS_mFAS_DH"/>
</dbReference>
<dbReference type="Pfam" id="PF00550">
    <property type="entry name" value="PP-binding"/>
    <property type="match status" value="2"/>
</dbReference>
<dbReference type="Proteomes" id="UP001500729">
    <property type="component" value="Unassembled WGS sequence"/>
</dbReference>
<dbReference type="Pfam" id="PF00698">
    <property type="entry name" value="Acyl_transf_1"/>
    <property type="match status" value="1"/>
</dbReference>
<feature type="region of interest" description="N-terminal hotdog fold" evidence="4">
    <location>
        <begin position="1265"/>
        <end position="1398"/>
    </location>
</feature>
<dbReference type="InterPro" id="IPR016035">
    <property type="entry name" value="Acyl_Trfase/lysoPLipase"/>
</dbReference>
<dbReference type="InterPro" id="IPR014043">
    <property type="entry name" value="Acyl_transferase_dom"/>
</dbReference>
<dbReference type="Gene3D" id="3.40.50.720">
    <property type="entry name" value="NAD(P)-binding Rossmann-like Domain"/>
    <property type="match status" value="1"/>
</dbReference>
<feature type="region of interest" description="C-terminal hotdog fold" evidence="4">
    <location>
        <begin position="1412"/>
        <end position="1565"/>
    </location>
</feature>
<evidence type="ECO:0000256" key="4">
    <source>
        <dbReference type="PROSITE-ProRule" id="PRU01363"/>
    </source>
</evidence>
<proteinExistence type="predicted"/>
<keyword evidence="8" id="KW-1185">Reference proteome</keyword>
<dbReference type="InterPro" id="IPR036291">
    <property type="entry name" value="NAD(P)-bd_dom_sf"/>
</dbReference>
<dbReference type="PROSITE" id="PS50075">
    <property type="entry name" value="CARRIER"/>
    <property type="match status" value="2"/>
</dbReference>
<protein>
    <submittedName>
        <fullName evidence="7">Uncharacterized protein</fullName>
    </submittedName>
</protein>
<evidence type="ECO:0000313" key="7">
    <source>
        <dbReference type="EMBL" id="GAA0510150.1"/>
    </source>
</evidence>
<evidence type="ECO:0000256" key="3">
    <source>
        <dbReference type="ARBA" id="ARBA00022679"/>
    </source>
</evidence>
<dbReference type="InterPro" id="IPR050091">
    <property type="entry name" value="PKS_NRPS_Biosynth_Enz"/>
</dbReference>
<dbReference type="Gene3D" id="1.10.1200.10">
    <property type="entry name" value="ACP-like"/>
    <property type="match status" value="3"/>
</dbReference>
<feature type="domain" description="PKS/mFAS DH" evidence="6">
    <location>
        <begin position="1265"/>
        <end position="1565"/>
    </location>
</feature>
<keyword evidence="3" id="KW-0808">Transferase</keyword>
<dbReference type="InterPro" id="IPR006162">
    <property type="entry name" value="Ppantetheine_attach_site"/>
</dbReference>
<feature type="active site" description="Proton acceptor; for dehydratase activity" evidence="4">
    <location>
        <position position="1296"/>
    </location>
</feature>
<evidence type="ECO:0000256" key="2">
    <source>
        <dbReference type="ARBA" id="ARBA00022553"/>
    </source>
</evidence>
<dbReference type="InterPro" id="IPR020807">
    <property type="entry name" value="PKS_DH"/>
</dbReference>
<dbReference type="SUPFAM" id="SSF47336">
    <property type="entry name" value="ACP-like"/>
    <property type="match status" value="3"/>
</dbReference>
<comment type="caution">
    <text evidence="7">The sequence shown here is derived from an EMBL/GenBank/DDBJ whole genome shotgun (WGS) entry which is preliminary data.</text>
</comment>
<feature type="domain" description="Carrier" evidence="5">
    <location>
        <begin position="590"/>
        <end position="669"/>
    </location>
</feature>
<reference evidence="7 8" key="1">
    <citation type="journal article" date="2019" name="Int. J. Syst. Evol. Microbiol.">
        <title>The Global Catalogue of Microorganisms (GCM) 10K type strain sequencing project: providing services to taxonomists for standard genome sequencing and annotation.</title>
        <authorList>
            <consortium name="The Broad Institute Genomics Platform"/>
            <consortium name="The Broad Institute Genome Sequencing Center for Infectious Disease"/>
            <person name="Wu L."/>
            <person name="Ma J."/>
        </authorList>
    </citation>
    <scope>NUCLEOTIDE SEQUENCE [LARGE SCALE GENOMIC DNA]</scope>
    <source>
        <strain evidence="7 8">JCM 10303</strain>
    </source>
</reference>
<name>A0ABN1C228_SACER</name>
<dbReference type="SMART" id="SM00827">
    <property type="entry name" value="PKS_AT"/>
    <property type="match status" value="1"/>
</dbReference>
<evidence type="ECO:0000259" key="5">
    <source>
        <dbReference type="PROSITE" id="PS50075"/>
    </source>
</evidence>
<dbReference type="SMART" id="SM00822">
    <property type="entry name" value="PKS_KR"/>
    <property type="match status" value="1"/>
</dbReference>
<dbReference type="Pfam" id="PF14765">
    <property type="entry name" value="PS-DH"/>
    <property type="match status" value="1"/>
</dbReference>
<keyword evidence="1" id="KW-0596">Phosphopantetheine</keyword>
<dbReference type="Pfam" id="PF08659">
    <property type="entry name" value="KR"/>
    <property type="match status" value="1"/>
</dbReference>
<gene>
    <name evidence="7" type="ORF">GCM10009533_06210</name>
</gene>
<evidence type="ECO:0000256" key="1">
    <source>
        <dbReference type="ARBA" id="ARBA00022450"/>
    </source>
</evidence>
<organism evidence="7 8">
    <name type="scientific">Saccharopolyspora erythraea</name>
    <name type="common">Streptomyces erythraeus</name>
    <dbReference type="NCBI Taxonomy" id="1836"/>
    <lineage>
        <taxon>Bacteria</taxon>
        <taxon>Bacillati</taxon>
        <taxon>Actinomycetota</taxon>
        <taxon>Actinomycetes</taxon>
        <taxon>Pseudonocardiales</taxon>
        <taxon>Pseudonocardiaceae</taxon>
        <taxon>Saccharopolyspora</taxon>
    </lineage>
</organism>
<feature type="active site" description="Proton donor; for dehydratase activity" evidence="4">
    <location>
        <position position="1479"/>
    </location>
</feature>
<dbReference type="PROSITE" id="PS00012">
    <property type="entry name" value="PHOSPHOPANTETHEINE"/>
    <property type="match status" value="2"/>
</dbReference>
<dbReference type="InterPro" id="IPR001227">
    <property type="entry name" value="Ac_transferase_dom_sf"/>
</dbReference>
<dbReference type="PANTHER" id="PTHR43775:SF37">
    <property type="entry name" value="SI:DKEY-61P9.11"/>
    <property type="match status" value="1"/>
</dbReference>
<dbReference type="EMBL" id="BAAAGS010000003">
    <property type="protein sequence ID" value="GAA0510150.1"/>
    <property type="molecule type" value="Genomic_DNA"/>
</dbReference>
<dbReference type="SMART" id="SM00826">
    <property type="entry name" value="PKS_DH"/>
    <property type="match status" value="1"/>
</dbReference>
<dbReference type="InterPro" id="IPR009081">
    <property type="entry name" value="PP-bd_ACP"/>
</dbReference>